<evidence type="ECO:0000259" key="2">
    <source>
        <dbReference type="Pfam" id="PF00291"/>
    </source>
</evidence>
<organism evidence="3 4">
    <name type="scientific">Pyrobaculum islandicum (strain DSM 4184 / JCM 9189 / GEO3)</name>
    <dbReference type="NCBI Taxonomy" id="384616"/>
    <lineage>
        <taxon>Archaea</taxon>
        <taxon>Thermoproteota</taxon>
        <taxon>Thermoprotei</taxon>
        <taxon>Thermoproteales</taxon>
        <taxon>Thermoproteaceae</taxon>
        <taxon>Pyrobaculum</taxon>
    </lineage>
</organism>
<dbReference type="eggNOG" id="arCOG01430">
    <property type="taxonomic scope" value="Archaea"/>
</dbReference>
<dbReference type="AlphaFoldDB" id="A1RVD0"/>
<name>A1RVD0_PYRIL</name>
<sequence length="392" mass="43881">MVWLENIEFVKSDVFYKLSDLLSVAGDILRQGGVVKSIGVDDALRVVEGHEVFHALKLLGVRRVPISRGRSKEVYVPLETLGFYDDVACPGLRVFDNTVELLYKNWPTPLFKLRSLSRRGLTVWAKWEAYNPFSWSIKDRVGWYMFTKALEEGRVSQLLYEATSTNTGMTLAAMAAIHGVRARLYLPSTAQKSSDVWLKTLGAEVVRVSKPLTVDFVGDVEREAARDGAIHLNQFENDRNFEVHLKYTAKELDLQLRHTGVFPRAIIGGLGTSGHMSALSFYFKNRYRGSVKIYGVQPAVGHVIPGIRRIETGMKWVHLVELDGVVDITREDAVNAAIEVARKDGILIGLSSGAVASAFLKIADRLEEGHYILIFPDNGLKYAEIYSTYVKD</sequence>
<protein>
    <submittedName>
        <fullName evidence="3">Cysteine synthase</fullName>
        <ecNumber evidence="3">2.5.1.47</ecNumber>
    </submittedName>
</protein>
<dbReference type="CDD" id="cd01561">
    <property type="entry name" value="CBS_like"/>
    <property type="match status" value="1"/>
</dbReference>
<evidence type="ECO:0000313" key="4">
    <source>
        <dbReference type="Proteomes" id="UP000002595"/>
    </source>
</evidence>
<dbReference type="GeneID" id="4617756"/>
<dbReference type="InterPro" id="IPR036052">
    <property type="entry name" value="TrpB-like_PALP_sf"/>
</dbReference>
<gene>
    <name evidence="3" type="ordered locus">Pisl_1761</name>
</gene>
<dbReference type="RefSeq" id="WP_011763487.1">
    <property type="nucleotide sequence ID" value="NC_008701.1"/>
</dbReference>
<dbReference type="HOGENOM" id="CLU_021018_1_1_2"/>
<dbReference type="Gene3D" id="3.40.50.1100">
    <property type="match status" value="2"/>
</dbReference>
<dbReference type="InterPro" id="IPR001216">
    <property type="entry name" value="P-phosphate_BS"/>
</dbReference>
<feature type="domain" description="Tryptophan synthase beta chain-like PALP" evidence="2">
    <location>
        <begin position="105"/>
        <end position="377"/>
    </location>
</feature>
<dbReference type="OrthoDB" id="10138at2157"/>
<dbReference type="GO" id="GO:0004124">
    <property type="term" value="F:cysteine synthase activity"/>
    <property type="evidence" value="ECO:0007669"/>
    <property type="project" value="UniProtKB-EC"/>
</dbReference>
<keyword evidence="4" id="KW-1185">Reference proteome</keyword>
<dbReference type="GO" id="GO:0006535">
    <property type="term" value="P:cysteine biosynthetic process from serine"/>
    <property type="evidence" value="ECO:0007669"/>
    <property type="project" value="InterPro"/>
</dbReference>
<dbReference type="Proteomes" id="UP000002595">
    <property type="component" value="Chromosome"/>
</dbReference>
<keyword evidence="3" id="KW-0808">Transferase</keyword>
<dbReference type="PROSITE" id="PS00901">
    <property type="entry name" value="CYS_SYNTHASE"/>
    <property type="match status" value="1"/>
</dbReference>
<dbReference type="InterPro" id="IPR050214">
    <property type="entry name" value="Cys_Synth/Cystath_Beta-Synth"/>
</dbReference>
<dbReference type="Pfam" id="PF00291">
    <property type="entry name" value="PALP"/>
    <property type="match status" value="1"/>
</dbReference>
<evidence type="ECO:0000313" key="3">
    <source>
        <dbReference type="EMBL" id="ABL88912.1"/>
    </source>
</evidence>
<comment type="cofactor">
    <cofactor evidence="1">
        <name>pyridoxal 5'-phosphate</name>
        <dbReference type="ChEBI" id="CHEBI:597326"/>
    </cofactor>
</comment>
<dbReference type="STRING" id="384616.Pisl_1761"/>
<proteinExistence type="predicted"/>
<accession>A1RVD0</accession>
<evidence type="ECO:0000256" key="1">
    <source>
        <dbReference type="ARBA" id="ARBA00001933"/>
    </source>
</evidence>
<dbReference type="EC" id="2.5.1.47" evidence="3"/>
<dbReference type="SUPFAM" id="SSF53686">
    <property type="entry name" value="Tryptophan synthase beta subunit-like PLP-dependent enzymes"/>
    <property type="match status" value="1"/>
</dbReference>
<dbReference type="EMBL" id="CP000504">
    <property type="protein sequence ID" value="ABL88912.1"/>
    <property type="molecule type" value="Genomic_DNA"/>
</dbReference>
<reference evidence="3" key="1">
    <citation type="submission" date="2006-12" db="EMBL/GenBank/DDBJ databases">
        <title>Complete sequence of Pyrobaculum islandicum DSM 4184.</title>
        <authorList>
            <person name="Copeland A."/>
            <person name="Lucas S."/>
            <person name="Lapidus A."/>
            <person name="Barry K."/>
            <person name="Detter J.C."/>
            <person name="Glavina del Rio T."/>
            <person name="Dalin E."/>
            <person name="Tice H."/>
            <person name="Pitluck S."/>
            <person name="Meincke L."/>
            <person name="Brettin T."/>
            <person name="Bruce D."/>
            <person name="Han C."/>
            <person name="Tapia R."/>
            <person name="Gilna P."/>
            <person name="Schmutz J."/>
            <person name="Larimer F."/>
            <person name="Land M."/>
            <person name="Hauser L."/>
            <person name="Kyrpides N."/>
            <person name="Mikhailova N."/>
            <person name="Cozen A.E."/>
            <person name="Fitz-Gibbon S.T."/>
            <person name="House C.H."/>
            <person name="Saltikov C."/>
            <person name="Lowe T."/>
            <person name="Richardson P."/>
        </authorList>
    </citation>
    <scope>NUCLEOTIDE SEQUENCE [LARGE SCALE GENOMIC DNA]</scope>
    <source>
        <strain evidence="3">DSM 4184</strain>
    </source>
</reference>
<dbReference type="PANTHER" id="PTHR10314">
    <property type="entry name" value="CYSTATHIONINE BETA-SYNTHASE"/>
    <property type="match status" value="1"/>
</dbReference>
<dbReference type="InterPro" id="IPR001926">
    <property type="entry name" value="TrpB-like_PALP"/>
</dbReference>
<dbReference type="KEGG" id="pis:Pisl_1761"/>